<dbReference type="GO" id="GO:0009330">
    <property type="term" value="C:DNA topoisomerase type II (double strand cut, ATP-hydrolyzing) complex"/>
    <property type="evidence" value="ECO:0007669"/>
    <property type="project" value="TreeGrafter"/>
</dbReference>
<dbReference type="GO" id="GO:0005524">
    <property type="term" value="F:ATP binding"/>
    <property type="evidence" value="ECO:0007669"/>
    <property type="project" value="InterPro"/>
</dbReference>
<dbReference type="EMBL" id="JANPXH010001277">
    <property type="protein sequence ID" value="MCR6679440.1"/>
    <property type="molecule type" value="Genomic_DNA"/>
</dbReference>
<dbReference type="Pfam" id="PF03989">
    <property type="entry name" value="DNA_gyraseA_C"/>
    <property type="match status" value="2"/>
</dbReference>
<feature type="non-terminal residue" evidence="1">
    <location>
        <position position="82"/>
    </location>
</feature>
<reference evidence="1" key="1">
    <citation type="submission" date="2022-07" db="EMBL/GenBank/DDBJ databases">
        <title>Diversity of ethanolamine utilization by human commensal Escherichia coli.</title>
        <authorList>
            <person name="Jubelin G."/>
        </authorList>
    </citation>
    <scope>NUCLEOTIDE SEQUENCE</scope>
    <source>
        <strain evidence="1">S1</strain>
    </source>
</reference>
<evidence type="ECO:0000313" key="2">
    <source>
        <dbReference type="Proteomes" id="UP001206878"/>
    </source>
</evidence>
<evidence type="ECO:0000313" key="1">
    <source>
        <dbReference type="EMBL" id="MCR6679440.1"/>
    </source>
</evidence>
<feature type="non-terminal residue" evidence="1">
    <location>
        <position position="1"/>
    </location>
</feature>
<dbReference type="PANTHER" id="PTHR43493">
    <property type="entry name" value="DNA GYRASE/TOPOISOMERASE SUBUNIT A"/>
    <property type="match status" value="1"/>
</dbReference>
<dbReference type="Gene3D" id="2.120.10.90">
    <property type="entry name" value="DNA gyrase/topoisomerase IV, subunit A, C-terminal"/>
    <property type="match status" value="1"/>
</dbReference>
<dbReference type="GO" id="GO:0006265">
    <property type="term" value="P:DNA topological change"/>
    <property type="evidence" value="ECO:0007669"/>
    <property type="project" value="InterPro"/>
</dbReference>
<dbReference type="SUPFAM" id="SSF101904">
    <property type="entry name" value="GyrA/ParC C-terminal domain-like"/>
    <property type="match status" value="1"/>
</dbReference>
<dbReference type="GO" id="GO:0003918">
    <property type="term" value="F:DNA topoisomerase type II (double strand cut, ATP-hydrolyzing) activity"/>
    <property type="evidence" value="ECO:0007669"/>
    <property type="project" value="TreeGrafter"/>
</dbReference>
<gene>
    <name evidence="1" type="ORF">NVV43_28720</name>
</gene>
<dbReference type="InterPro" id="IPR006691">
    <property type="entry name" value="GyrA/parC_rep"/>
</dbReference>
<dbReference type="InterPro" id="IPR035516">
    <property type="entry name" value="Gyrase/topoIV_suA_C"/>
</dbReference>
<dbReference type="Proteomes" id="UP001206878">
    <property type="component" value="Unassembled WGS sequence"/>
</dbReference>
<protein>
    <submittedName>
        <fullName evidence="1">DNA gyrase subunit A</fullName>
    </submittedName>
</protein>
<organism evidence="1 2">
    <name type="scientific">Escherichia marmotae</name>
    <dbReference type="NCBI Taxonomy" id="1499973"/>
    <lineage>
        <taxon>Bacteria</taxon>
        <taxon>Pseudomonadati</taxon>
        <taxon>Pseudomonadota</taxon>
        <taxon>Gammaproteobacteria</taxon>
        <taxon>Enterobacterales</taxon>
        <taxon>Enterobacteriaceae</taxon>
        <taxon>Escherichia</taxon>
    </lineage>
</organism>
<dbReference type="PANTHER" id="PTHR43493:SF5">
    <property type="entry name" value="DNA GYRASE SUBUNIT A, CHLOROPLASTIC_MITOCHONDRIAL"/>
    <property type="match status" value="1"/>
</dbReference>
<proteinExistence type="predicted"/>
<dbReference type="GO" id="GO:0003677">
    <property type="term" value="F:DNA binding"/>
    <property type="evidence" value="ECO:0007669"/>
    <property type="project" value="InterPro"/>
</dbReference>
<dbReference type="GO" id="GO:0005737">
    <property type="term" value="C:cytoplasm"/>
    <property type="evidence" value="ECO:0007669"/>
    <property type="project" value="TreeGrafter"/>
</dbReference>
<sequence>DLITQEDVVVPLSHQGYVKYERLSEYEAQGRGVKGKYAARIKEEDFIDRLLVANTHDHILCFSSRGRVYSMNFLQLPEAPRG</sequence>
<accession>A0AAW5N161</accession>
<name>A0AAW5N161_9ESCH</name>
<dbReference type="AlphaFoldDB" id="A0AAW5N161"/>
<dbReference type="InterPro" id="IPR050220">
    <property type="entry name" value="Type_II_DNA_Topoisomerases"/>
</dbReference>
<comment type="caution">
    <text evidence="1">The sequence shown here is derived from an EMBL/GenBank/DDBJ whole genome shotgun (WGS) entry which is preliminary data.</text>
</comment>